<dbReference type="PANTHER" id="PTHR46268">
    <property type="entry name" value="STRESS RESPONSE PROTEIN NHAX"/>
    <property type="match status" value="1"/>
</dbReference>
<keyword evidence="3" id="KW-0067">ATP-binding</keyword>
<dbReference type="Proteomes" id="UP000199025">
    <property type="component" value="Unassembled WGS sequence"/>
</dbReference>
<evidence type="ECO:0000259" key="4">
    <source>
        <dbReference type="Pfam" id="PF00582"/>
    </source>
</evidence>
<sequence>MTQAPIVVGVDRSGAARFAVRWAEDVARRHRAPLRRVHAGPVPVGPGVGVVDGAPLPVLLAEARSARMLVVGPTGEVPGMPGSLPARLAAYADCPVAIARQGGDGPVVAGIDGGPLSDAVLDAAFDEAASRGAPLVAVHAWSDAEIEGTPDRYLGWEPVAEAERRVLGENLAAWQEKYADVPLHRVAVRNRPRHLLLEWSTRAQLVVVGSRGRGGFPGMALGSVAHALVQHGHGPVLVIRPPAGGACPG</sequence>
<evidence type="ECO:0000256" key="3">
    <source>
        <dbReference type="ARBA" id="ARBA00022840"/>
    </source>
</evidence>
<keyword evidence="2" id="KW-0547">Nucleotide-binding</keyword>
<dbReference type="InterPro" id="IPR014729">
    <property type="entry name" value="Rossmann-like_a/b/a_fold"/>
</dbReference>
<accession>A0A1I3XIR2</accession>
<evidence type="ECO:0000313" key="6">
    <source>
        <dbReference type="Proteomes" id="UP000199025"/>
    </source>
</evidence>
<dbReference type="PANTHER" id="PTHR46268:SF27">
    <property type="entry name" value="UNIVERSAL STRESS PROTEIN RV2623"/>
    <property type="match status" value="1"/>
</dbReference>
<gene>
    <name evidence="5" type="ORF">SAMN05421835_115117</name>
</gene>
<organism evidence="5 6">
    <name type="scientific">Amycolatopsis sacchari</name>
    <dbReference type="NCBI Taxonomy" id="115433"/>
    <lineage>
        <taxon>Bacteria</taxon>
        <taxon>Bacillati</taxon>
        <taxon>Actinomycetota</taxon>
        <taxon>Actinomycetes</taxon>
        <taxon>Pseudonocardiales</taxon>
        <taxon>Pseudonocardiaceae</taxon>
        <taxon>Amycolatopsis</taxon>
    </lineage>
</organism>
<dbReference type="RefSeq" id="WP_091511462.1">
    <property type="nucleotide sequence ID" value="NZ_CBDQZW010000038.1"/>
</dbReference>
<feature type="domain" description="UspA" evidence="4">
    <location>
        <begin position="107"/>
        <end position="240"/>
    </location>
</feature>
<proteinExistence type="inferred from homology"/>
<dbReference type="OrthoDB" id="3404132at2"/>
<protein>
    <submittedName>
        <fullName evidence="5">Nucleotide-binding universal stress protein, UspA family</fullName>
    </submittedName>
</protein>
<keyword evidence="6" id="KW-1185">Reference proteome</keyword>
<dbReference type="PRINTS" id="PR01438">
    <property type="entry name" value="UNVRSLSTRESS"/>
</dbReference>
<dbReference type="SUPFAM" id="SSF52402">
    <property type="entry name" value="Adenine nucleotide alpha hydrolases-like"/>
    <property type="match status" value="2"/>
</dbReference>
<dbReference type="Gene3D" id="3.40.50.620">
    <property type="entry name" value="HUPs"/>
    <property type="match status" value="3"/>
</dbReference>
<name>A0A1I3XIR2_9PSEU</name>
<evidence type="ECO:0000256" key="2">
    <source>
        <dbReference type="ARBA" id="ARBA00022741"/>
    </source>
</evidence>
<reference evidence="5 6" key="1">
    <citation type="submission" date="2016-10" db="EMBL/GenBank/DDBJ databases">
        <authorList>
            <person name="de Groot N.N."/>
        </authorList>
    </citation>
    <scope>NUCLEOTIDE SEQUENCE [LARGE SCALE GENOMIC DNA]</scope>
    <source>
        <strain evidence="5 6">DSM 44468</strain>
    </source>
</reference>
<evidence type="ECO:0000256" key="1">
    <source>
        <dbReference type="ARBA" id="ARBA00008791"/>
    </source>
</evidence>
<dbReference type="GO" id="GO:0005524">
    <property type="term" value="F:ATP binding"/>
    <property type="evidence" value="ECO:0007669"/>
    <property type="project" value="UniProtKB-KW"/>
</dbReference>
<dbReference type="EMBL" id="FORP01000015">
    <property type="protein sequence ID" value="SFK19229.1"/>
    <property type="molecule type" value="Genomic_DNA"/>
</dbReference>
<evidence type="ECO:0000313" key="5">
    <source>
        <dbReference type="EMBL" id="SFK19229.1"/>
    </source>
</evidence>
<dbReference type="AlphaFoldDB" id="A0A1I3XIR2"/>
<comment type="similarity">
    <text evidence="1">Belongs to the universal stress protein A family.</text>
</comment>
<dbReference type="InterPro" id="IPR006015">
    <property type="entry name" value="Universal_stress_UspA"/>
</dbReference>
<dbReference type="Pfam" id="PF00582">
    <property type="entry name" value="Usp"/>
    <property type="match status" value="1"/>
</dbReference>
<dbReference type="STRING" id="115433.SAMN05421835_115117"/>
<dbReference type="InterPro" id="IPR006016">
    <property type="entry name" value="UspA"/>
</dbReference>